<dbReference type="InterPro" id="IPR050091">
    <property type="entry name" value="PKS_NRPS_Biosynth_Enz"/>
</dbReference>
<dbReference type="InterPro" id="IPR001227">
    <property type="entry name" value="Ac_transferase_dom_sf"/>
</dbReference>
<dbReference type="InterPro" id="IPR049551">
    <property type="entry name" value="PKS_DH_C"/>
</dbReference>
<proteinExistence type="predicted"/>
<dbReference type="Pfam" id="PF08240">
    <property type="entry name" value="ADH_N"/>
    <property type="match status" value="1"/>
</dbReference>
<dbReference type="Pfam" id="PF02801">
    <property type="entry name" value="Ketoacyl-synt_C"/>
    <property type="match status" value="1"/>
</dbReference>
<dbReference type="Pfam" id="PF00109">
    <property type="entry name" value="ketoacyl-synt"/>
    <property type="match status" value="1"/>
</dbReference>
<sequence length="2423" mass="262462">MASDSKSVAVTGMSCRFPGDADSIESFWEFICAGRSAYSETTDRWSVDAFHHPTKKPNTSITRGAHYLKQDIATWDANFFGISKAEAESVDPQQRIMIEVAYEAMENAGLPMHKMAGTRTGVYIGSFTSDYRELVHRDPEAAPPYTLTGTSNTSTSNRISWFFDLKGPSFTMNTACSSSLVALHLACQSLRTGETDYAIVGGASLLLNPDIFMFLSNQGFLAADGKCKSFDASGDGYGRGDGFAAVILQRADDAIRDGDPLRAVVRMTGSNQDGRTKGFTLPSADAQANLTRETYRNAGLAFEDTTYIEAHGTGTKAGDSGETKGLAETIAAAHSPVQPLLIGSVKSNIGHLEGCAGLAGFIKAILIVENALIPPTIHLKELNPTIPWDEYNIDVPTQLTPWPVEGVRRVSTQGFGYGGTNAHAIIDDAQSYLEHRALDGHHYTKPIATLGLLLNGHPRPDPRPRLFMLSAQDKDGIPRVKRTLAEHIRRKSDDPDEQSYLQRLAFTLNEKRSKLQWSTYAVASSLEELSESLTNPDATALQTRAMTHEPRIGFVFTGQGAQWPRMGQDLMAYHAFRSSVGAADRYLRSLGCTWSALEELANSEALSNIHGAEYSQTLCTVLQVALVDLAKSWNILPQAVGGHSSGEIAAAYCLGALSAESAWKIAYYRGVLSAQLKDLAPELQGAMLAVGSSQVQAEEYISAVSKGEVNVACINSPSSVTVSGDAAGIDQLEQILKEKGVFARKLKTDGCAYHSEHMQAIARLYLELIADVEILPDNGSGCKMHSSVVGGVVDNEDLGPVSWIRNLTAPVLFADAVKDMVRPGKATENSLDVIIEVGPHSALQGAVTQTLKHHTITGVLYFPLLSRGQNDAESMLACAGALHALGSPVNLCQANDETDAAFRPVVDLPSYPWNRSLRFWSETRMGKQYRTRNRPPSPLIGAPYPTLGEGEHIWRGFFNSAEEPWIKDHGIQGQVLYPAAGFLAMAIEAVLQISDHGKAVFGVKIREVQVISALIVPDEGTAEMIVQLRPHHVGTRASSFDWYEFTVSSSTDDQDLRQNSVGLIAVEYEPVAGSLAAKELDSEAAQAVRSYSDATASCTTESDPSDFYNKISALGLQYGPDFAKLTKVQCGPQISSCQLTVTETPHEFSKAERPWLVHPATLDAAFHLSFAAMLDDDKALRGAMVPTRIDEVSIATSLPYQAGAPLKGHASVRSHGMREMIADISMLNETATEPVIRVAGLHLADVSGGSASAEDEDSSKKLCFESIWRPVPDLLSTDGLQRIMTGPQRLESALQSSETSSDEEKPFHMVYESMTGAQNLAERICEYVQMQDHGARSPDDLSILEIETASQDVPPVALLPLSSTFAELSDAFDYTLVTAAQDRLDILDQRFEGCSLATSGRVVDMCTQDAHEAFGEQKFDLIVIVDIGLGDLDPTTAIVNAKHLLNSKGRICVVETSRPGTQLGLAMSAHHTKQERRNWRSALAASRLETEVHVHDVEDNASQQFCMTLLKQVPAAEALESNLPQTIVLIEPLETSGHAAAIVNYLVDLLSRHSVGVERVEWSCAAPERIEGRSCISLLEVGQPFLANLNEDDFEAFQQLLLKCGEMLWVNKIDDPASSLVEGLFRSVRNEIAGAKLRSLQLEARSTSLTAAEMICKVLGYGGSDDEFRVIDGSICSSRIQEAPLEDKAIRNLLPDTKQEPVLVKRSDVPAQLKLAVRTPGVLDSICFEVDAIPDEPMEPGQVEIAVQASGMNFREVMVALGQIPDDKLGFDCAGYIHRVAEDVLKVKVGDRVAAMSHGAHRTIHRVQAGLCEVIPDSMSFEEASTVPVVAGTAWYGLVKLAQVQPGQSVLIHAAAGGVGQSAIMLAKYLKQEIFATVSSEEKRALLRSRYDIADDHIFNSRDLSFVKGIKRMTNGRGVDTILNSLSGEALRQSFWCLAPFGTFLEIGIKDILNNSSLEMAPFRQDITFSFFDLNHIATRKPELMSEILENVFDLIRRGITQPVSPLTVYPASEVETAFRQMQTGKHIGKIAITYSDDDVLPVVAGAIQQRTLDPETAYLMVGGLGGAGRSLATLLVRLGARKLCILSRHGSKSAHAPGHIQKLAELGVRAVIYECDVGDEASLRETVERCAVELGPVRGVVQGAMSLQDSLFEKMTYEQWTNSLRPKVSGTRNLHKVLPQDMDFFVILSSFAGIFGNRGQSNYAAAGAFQDAVVALRPEAVAIDLGILRDVGVLAEGGITDNLRAWEEPFGIREKELHALVERAITAGERIPKQLMTGFATTATAQAAGIDTPFYLESDARFRKLARSSGPSADTQTALSTAISTVARLSAAPSLSGASEIICEAIASRIAKILQTPVSEIDTSRPLHAYGIDSLVAVELGHWIHKELQSSATVFDLMSSSPISALAKKIAAKSTAVPKDLC</sequence>
<keyword evidence="2" id="KW-0597">Phosphoprotein</keyword>
<feature type="active site" description="Proton acceptor; for dehydratase activity" evidence="8">
    <location>
        <position position="969"/>
    </location>
</feature>
<dbReference type="InterPro" id="IPR016036">
    <property type="entry name" value="Malonyl_transacylase_ACP-bd"/>
</dbReference>
<dbReference type="InterPro" id="IPR011032">
    <property type="entry name" value="GroES-like_sf"/>
</dbReference>
<keyword evidence="7" id="KW-0012">Acyltransferase</keyword>
<dbReference type="Pfam" id="PF00698">
    <property type="entry name" value="Acyl_transf_1"/>
    <property type="match status" value="1"/>
</dbReference>
<dbReference type="InterPro" id="IPR016039">
    <property type="entry name" value="Thiolase-like"/>
</dbReference>
<dbReference type="GO" id="GO:1901336">
    <property type="term" value="P:lactone biosynthetic process"/>
    <property type="evidence" value="ECO:0007669"/>
    <property type="project" value="UniProtKB-ARBA"/>
</dbReference>
<dbReference type="GO" id="GO:0031177">
    <property type="term" value="F:phosphopantetheine binding"/>
    <property type="evidence" value="ECO:0007669"/>
    <property type="project" value="InterPro"/>
</dbReference>
<dbReference type="InterPro" id="IPR029063">
    <property type="entry name" value="SAM-dependent_MTases_sf"/>
</dbReference>
<feature type="region of interest" description="N-terminal hotdog fold" evidence="8">
    <location>
        <begin position="937"/>
        <end position="1071"/>
    </location>
</feature>
<dbReference type="InterPro" id="IPR014031">
    <property type="entry name" value="Ketoacyl_synth_C"/>
</dbReference>
<dbReference type="SUPFAM" id="SSF47336">
    <property type="entry name" value="ACP-like"/>
    <property type="match status" value="1"/>
</dbReference>
<dbReference type="InterPro" id="IPR042104">
    <property type="entry name" value="PKS_dehydratase_sf"/>
</dbReference>
<dbReference type="Gene3D" id="3.40.50.720">
    <property type="entry name" value="NAD(P)-binding Rossmann-like Domain"/>
    <property type="match status" value="3"/>
</dbReference>
<dbReference type="SUPFAM" id="SSF53335">
    <property type="entry name" value="S-adenosyl-L-methionine-dependent methyltransferases"/>
    <property type="match status" value="1"/>
</dbReference>
<dbReference type="InterPro" id="IPR057326">
    <property type="entry name" value="KR_dom"/>
</dbReference>
<keyword evidence="13" id="KW-1185">Reference proteome</keyword>
<keyword evidence="4" id="KW-0521">NADP</keyword>
<dbReference type="SMART" id="SM00829">
    <property type="entry name" value="PKS_ER"/>
    <property type="match status" value="1"/>
</dbReference>
<dbReference type="InterPro" id="IPR036291">
    <property type="entry name" value="NAD(P)-bd_dom_sf"/>
</dbReference>
<dbReference type="InterPro" id="IPR016035">
    <property type="entry name" value="Acyl_Trfase/lysoPLipase"/>
</dbReference>
<dbReference type="Pfam" id="PF21089">
    <property type="entry name" value="PKS_DH_N"/>
    <property type="match status" value="1"/>
</dbReference>
<dbReference type="SUPFAM" id="SSF50129">
    <property type="entry name" value="GroES-like"/>
    <property type="match status" value="1"/>
</dbReference>
<keyword evidence="6" id="KW-0511">Multifunctional enzyme</keyword>
<dbReference type="SMART" id="SM00822">
    <property type="entry name" value="PKS_KR"/>
    <property type="match status" value="1"/>
</dbReference>
<dbReference type="SMART" id="SM00827">
    <property type="entry name" value="PKS_AT"/>
    <property type="match status" value="1"/>
</dbReference>
<dbReference type="Pfam" id="PF13602">
    <property type="entry name" value="ADH_zinc_N_2"/>
    <property type="match status" value="1"/>
</dbReference>
<feature type="region of interest" description="C-terminal hotdog fold" evidence="8">
    <location>
        <begin position="1099"/>
        <end position="1252"/>
    </location>
</feature>
<dbReference type="PROSITE" id="PS52019">
    <property type="entry name" value="PKS_MFAS_DH"/>
    <property type="match status" value="1"/>
</dbReference>
<dbReference type="SMART" id="SM00825">
    <property type="entry name" value="PKS_KS"/>
    <property type="match status" value="1"/>
</dbReference>
<evidence type="ECO:0000256" key="5">
    <source>
        <dbReference type="ARBA" id="ARBA00023002"/>
    </source>
</evidence>
<reference evidence="12" key="1">
    <citation type="submission" date="2023-11" db="EMBL/GenBank/DDBJ databases">
        <authorList>
            <person name="Alioto T."/>
            <person name="Alioto T."/>
            <person name="Gomez Garrido J."/>
        </authorList>
    </citation>
    <scope>NUCLEOTIDE SEQUENCE</scope>
</reference>
<dbReference type="Proteomes" id="UP001296104">
    <property type="component" value="Unassembled WGS sequence"/>
</dbReference>
<dbReference type="InterPro" id="IPR049552">
    <property type="entry name" value="PKS_DH_N"/>
</dbReference>
<dbReference type="GO" id="GO:0004315">
    <property type="term" value="F:3-oxoacyl-[acyl-carrier-protein] synthase activity"/>
    <property type="evidence" value="ECO:0007669"/>
    <property type="project" value="InterPro"/>
</dbReference>
<evidence type="ECO:0000313" key="13">
    <source>
        <dbReference type="Proteomes" id="UP001296104"/>
    </source>
</evidence>
<dbReference type="InterPro" id="IPR036736">
    <property type="entry name" value="ACP-like_sf"/>
</dbReference>
<dbReference type="InterPro" id="IPR020841">
    <property type="entry name" value="PKS_Beta-ketoAc_synthase_dom"/>
</dbReference>
<dbReference type="Pfam" id="PF23297">
    <property type="entry name" value="ACP_SdgA_C"/>
    <property type="match status" value="1"/>
</dbReference>
<evidence type="ECO:0000256" key="2">
    <source>
        <dbReference type="ARBA" id="ARBA00022553"/>
    </source>
</evidence>
<feature type="domain" description="Ketosynthase family 3 (KS3)" evidence="10">
    <location>
        <begin position="5"/>
        <end position="428"/>
    </location>
</feature>
<dbReference type="GO" id="GO:0044550">
    <property type="term" value="P:secondary metabolite biosynthetic process"/>
    <property type="evidence" value="ECO:0007669"/>
    <property type="project" value="UniProtKB-ARBA"/>
</dbReference>
<gene>
    <name evidence="12" type="ORF">LECACI_7A010111</name>
</gene>
<dbReference type="Gene3D" id="1.10.1200.10">
    <property type="entry name" value="ACP-like"/>
    <property type="match status" value="1"/>
</dbReference>
<evidence type="ECO:0000256" key="1">
    <source>
        <dbReference type="ARBA" id="ARBA00022450"/>
    </source>
</evidence>
<dbReference type="Gene3D" id="3.90.180.10">
    <property type="entry name" value="Medium-chain alcohol dehydrogenases, catalytic domain"/>
    <property type="match status" value="1"/>
</dbReference>
<dbReference type="PROSITE" id="PS00012">
    <property type="entry name" value="PHOSPHOPANTETHEINE"/>
    <property type="match status" value="1"/>
</dbReference>
<dbReference type="GO" id="GO:0006633">
    <property type="term" value="P:fatty acid biosynthetic process"/>
    <property type="evidence" value="ECO:0007669"/>
    <property type="project" value="InterPro"/>
</dbReference>
<evidence type="ECO:0000256" key="8">
    <source>
        <dbReference type="PROSITE-ProRule" id="PRU01363"/>
    </source>
</evidence>
<feature type="domain" description="PKS/mFAS DH" evidence="11">
    <location>
        <begin position="937"/>
        <end position="1252"/>
    </location>
</feature>
<evidence type="ECO:0000259" key="11">
    <source>
        <dbReference type="PROSITE" id="PS52019"/>
    </source>
</evidence>
<dbReference type="SMART" id="SM00823">
    <property type="entry name" value="PKS_PP"/>
    <property type="match status" value="1"/>
</dbReference>
<keyword evidence="1" id="KW-0596">Phosphopantetheine</keyword>
<evidence type="ECO:0000313" key="12">
    <source>
        <dbReference type="EMBL" id="CAK4034953.1"/>
    </source>
</evidence>
<keyword evidence="5" id="KW-0560">Oxidoreductase</keyword>
<dbReference type="PANTHER" id="PTHR43775:SF29">
    <property type="entry name" value="ASPERFURANONE POLYKETIDE SYNTHASE AFOG-RELATED"/>
    <property type="match status" value="1"/>
</dbReference>
<dbReference type="InterPro" id="IPR020806">
    <property type="entry name" value="PKS_PP-bd"/>
</dbReference>
<dbReference type="InterPro" id="IPR014030">
    <property type="entry name" value="Ketoacyl_synth_N"/>
</dbReference>
<dbReference type="CDD" id="cd05195">
    <property type="entry name" value="enoyl_red"/>
    <property type="match status" value="1"/>
</dbReference>
<dbReference type="InterPro" id="IPR009081">
    <property type="entry name" value="PP-bd_ACP"/>
</dbReference>
<dbReference type="FunFam" id="3.40.50.720:FF:000209">
    <property type="entry name" value="Polyketide synthase Pks12"/>
    <property type="match status" value="1"/>
</dbReference>
<name>A0AAI8Z9K9_9PEZI</name>
<comment type="caution">
    <text evidence="12">The sequence shown here is derived from an EMBL/GenBank/DDBJ whole genome shotgun (WGS) entry which is preliminary data.</text>
</comment>
<evidence type="ECO:0000256" key="4">
    <source>
        <dbReference type="ARBA" id="ARBA00022857"/>
    </source>
</evidence>
<dbReference type="PROSITE" id="PS52004">
    <property type="entry name" value="KS3_2"/>
    <property type="match status" value="1"/>
</dbReference>
<organism evidence="12 13">
    <name type="scientific">Lecanosticta acicola</name>
    <dbReference type="NCBI Taxonomy" id="111012"/>
    <lineage>
        <taxon>Eukaryota</taxon>
        <taxon>Fungi</taxon>
        <taxon>Dikarya</taxon>
        <taxon>Ascomycota</taxon>
        <taxon>Pezizomycotina</taxon>
        <taxon>Dothideomycetes</taxon>
        <taxon>Dothideomycetidae</taxon>
        <taxon>Mycosphaerellales</taxon>
        <taxon>Mycosphaerellaceae</taxon>
        <taxon>Lecanosticta</taxon>
    </lineage>
</organism>
<dbReference type="InterPro" id="IPR013968">
    <property type="entry name" value="PKS_KR"/>
</dbReference>
<accession>A0AAI8Z9K9</accession>
<evidence type="ECO:0000256" key="3">
    <source>
        <dbReference type="ARBA" id="ARBA00022679"/>
    </source>
</evidence>
<dbReference type="InterPro" id="IPR049900">
    <property type="entry name" value="PKS_mFAS_DH"/>
</dbReference>
<dbReference type="Pfam" id="PF08659">
    <property type="entry name" value="KR"/>
    <property type="match status" value="1"/>
</dbReference>
<dbReference type="Pfam" id="PF14765">
    <property type="entry name" value="PS-DH"/>
    <property type="match status" value="1"/>
</dbReference>
<dbReference type="InterPro" id="IPR020807">
    <property type="entry name" value="PKS_DH"/>
</dbReference>
<dbReference type="PROSITE" id="PS00606">
    <property type="entry name" value="KS3_1"/>
    <property type="match status" value="1"/>
</dbReference>
<dbReference type="EMBL" id="CAVMBE010000155">
    <property type="protein sequence ID" value="CAK4034953.1"/>
    <property type="molecule type" value="Genomic_DNA"/>
</dbReference>
<dbReference type="GO" id="GO:0004312">
    <property type="term" value="F:fatty acid synthase activity"/>
    <property type="evidence" value="ECO:0007669"/>
    <property type="project" value="TreeGrafter"/>
</dbReference>
<evidence type="ECO:0000259" key="9">
    <source>
        <dbReference type="PROSITE" id="PS50075"/>
    </source>
</evidence>
<evidence type="ECO:0000256" key="6">
    <source>
        <dbReference type="ARBA" id="ARBA00023268"/>
    </source>
</evidence>
<dbReference type="Gene3D" id="3.40.366.10">
    <property type="entry name" value="Malonyl-Coenzyme A Acyl Carrier Protein, domain 2"/>
    <property type="match status" value="1"/>
</dbReference>
<dbReference type="SUPFAM" id="SSF55048">
    <property type="entry name" value="Probable ACP-binding domain of malonyl-CoA ACP transacylase"/>
    <property type="match status" value="1"/>
</dbReference>
<dbReference type="Pfam" id="PF16197">
    <property type="entry name" value="KAsynt_C_assoc"/>
    <property type="match status" value="1"/>
</dbReference>
<dbReference type="CDD" id="cd00833">
    <property type="entry name" value="PKS"/>
    <property type="match status" value="1"/>
</dbReference>
<dbReference type="InterPro" id="IPR014043">
    <property type="entry name" value="Acyl_transferase_dom"/>
</dbReference>
<dbReference type="SUPFAM" id="SSF53901">
    <property type="entry name" value="Thiolase-like"/>
    <property type="match status" value="1"/>
</dbReference>
<dbReference type="SMART" id="SM00826">
    <property type="entry name" value="PKS_DH"/>
    <property type="match status" value="1"/>
</dbReference>
<dbReference type="Gene3D" id="3.10.129.110">
    <property type="entry name" value="Polyketide synthase dehydratase"/>
    <property type="match status" value="1"/>
</dbReference>
<dbReference type="Gene3D" id="3.40.47.10">
    <property type="match status" value="1"/>
</dbReference>
<dbReference type="InterPro" id="IPR032821">
    <property type="entry name" value="PKS_assoc"/>
</dbReference>
<dbReference type="InterPro" id="IPR020843">
    <property type="entry name" value="ER"/>
</dbReference>
<protein>
    <submittedName>
        <fullName evidence="12">Polyketide synthase</fullName>
    </submittedName>
</protein>
<dbReference type="PANTHER" id="PTHR43775">
    <property type="entry name" value="FATTY ACID SYNTHASE"/>
    <property type="match status" value="1"/>
</dbReference>
<dbReference type="GO" id="GO:0016491">
    <property type="term" value="F:oxidoreductase activity"/>
    <property type="evidence" value="ECO:0007669"/>
    <property type="project" value="UniProtKB-KW"/>
</dbReference>
<dbReference type="PROSITE" id="PS50075">
    <property type="entry name" value="CARRIER"/>
    <property type="match status" value="1"/>
</dbReference>
<keyword evidence="3" id="KW-0808">Transferase</keyword>
<dbReference type="SUPFAM" id="SSF51735">
    <property type="entry name" value="NAD(P)-binding Rossmann-fold domains"/>
    <property type="match status" value="2"/>
</dbReference>
<dbReference type="InterPro" id="IPR006162">
    <property type="entry name" value="Ppantetheine_attach_site"/>
</dbReference>
<dbReference type="InterPro" id="IPR013154">
    <property type="entry name" value="ADH-like_N"/>
</dbReference>
<dbReference type="SUPFAM" id="SSF52151">
    <property type="entry name" value="FabD/lysophospholipase-like"/>
    <property type="match status" value="1"/>
</dbReference>
<dbReference type="InterPro" id="IPR018201">
    <property type="entry name" value="Ketoacyl_synth_AS"/>
</dbReference>
<feature type="active site" description="Proton donor; for dehydratase activity" evidence="8">
    <location>
        <position position="1163"/>
    </location>
</feature>
<evidence type="ECO:0000256" key="7">
    <source>
        <dbReference type="ARBA" id="ARBA00023315"/>
    </source>
</evidence>
<evidence type="ECO:0000259" key="10">
    <source>
        <dbReference type="PROSITE" id="PS52004"/>
    </source>
</evidence>
<feature type="domain" description="Carrier" evidence="9">
    <location>
        <begin position="2338"/>
        <end position="2415"/>
    </location>
</feature>